<feature type="compositionally biased region" description="Gly residues" evidence="1">
    <location>
        <begin position="700"/>
        <end position="710"/>
    </location>
</feature>
<accession>A0A8J4AW12</accession>
<evidence type="ECO:0008006" key="4">
    <source>
        <dbReference type="Google" id="ProtNLM"/>
    </source>
</evidence>
<feature type="compositionally biased region" description="Low complexity" evidence="1">
    <location>
        <begin position="642"/>
        <end position="661"/>
    </location>
</feature>
<proteinExistence type="predicted"/>
<sequence>MSYCYQNGNPLGFAVQLRLTPELKQALISARASGEPFSLRFRDEPHREAVLTVAGQEYFFSTAQQAGQVEVVEMDPGSKLASSVASVKQRLTIQRPLDADSRPRGLGLGAPLPEDRRKRSAVLLDGNQRGGGVHPRVTTTTEIVTRPAAPPQGSLLGGAPLLSGRLGGGMAALGGAGSSFRPTQGSAPAGPRAAGVNNNRPGDMPKPMELPKPRSQQPGGCALVKQGAPSKARITPTPPRQDSGGSGDGTAAGQLDVRPCSGGSGGGGGSSPVGCGSGGAPGAGSGSAAAATAAAAAAATATTAPPPPVELPRGAVMAARRGDLPLVVAALLREQPLTASSLQSRIDQAYRTAAAKLEAREYVKRVIDNCCSMSANRMNLRPDVLAREGPRLDELLSGTSPTTDAAIERARGMGAGKNGSTIVQGAVAKRMASCSPDRRTSPDTHQSPALGAQGGGRSSTEDAAGTSVATGTGGGEDDDDGRSILHNGPARTAARQIPAASKRQRTSGPGSAGQPPPPPPQQQRNGTGCGYGSGRSGGGGSSGGLRGYDDFDDLADPVPVASAPPPRETSAGRPTSQQQAGRAAAAKAAAAAAATTKPKRVVAAPGGPRGLPTHAQLANSMAGGGSQASQPSRPAPAPPAPSKSKAAHGSAVGADGGAAVSPSPLRRATEAPPAQPSTVVSGTAPTARPLSRRGSEDDGGGGGVGSGSTGAGSESRMDTDGRGTTVAATATAVTASPDYESAMDMETQAYADLDLDLQEDDKDAEWYRSYVDWNPEPHAAVQSTEQYAQYEREYRHKFDVYSRLNQKYNEVVQEADAHRAAVEAARGSEEQSRCMRALWRLGATKWKLLEVWKQARRNLHADLGDLRDKVAEYVARQATTVAAAVVHPPQPQMQMQPS</sequence>
<keyword evidence="3" id="KW-1185">Reference proteome</keyword>
<organism evidence="2 3">
    <name type="scientific">Volvox africanus</name>
    <dbReference type="NCBI Taxonomy" id="51714"/>
    <lineage>
        <taxon>Eukaryota</taxon>
        <taxon>Viridiplantae</taxon>
        <taxon>Chlorophyta</taxon>
        <taxon>core chlorophytes</taxon>
        <taxon>Chlorophyceae</taxon>
        <taxon>CS clade</taxon>
        <taxon>Chlamydomonadales</taxon>
        <taxon>Volvocaceae</taxon>
        <taxon>Volvox</taxon>
    </lineage>
</organism>
<feature type="compositionally biased region" description="Gly residues" evidence="1">
    <location>
        <begin position="527"/>
        <end position="546"/>
    </location>
</feature>
<feature type="region of interest" description="Disordered" evidence="1">
    <location>
        <begin position="95"/>
        <end position="114"/>
    </location>
</feature>
<feature type="region of interest" description="Disordered" evidence="1">
    <location>
        <begin position="175"/>
        <end position="271"/>
    </location>
</feature>
<gene>
    <name evidence="2" type="ORF">Vafri_5224</name>
</gene>
<feature type="compositionally biased region" description="Gly residues" evidence="1">
    <location>
        <begin position="262"/>
        <end position="271"/>
    </location>
</feature>
<feature type="compositionally biased region" description="Low complexity" evidence="1">
    <location>
        <begin position="580"/>
        <end position="604"/>
    </location>
</feature>
<comment type="caution">
    <text evidence="2">The sequence shown here is derived from an EMBL/GenBank/DDBJ whole genome shotgun (WGS) entry which is preliminary data.</text>
</comment>
<name>A0A8J4AW12_9CHLO</name>
<evidence type="ECO:0000256" key="1">
    <source>
        <dbReference type="SAM" id="MobiDB-lite"/>
    </source>
</evidence>
<dbReference type="AlphaFoldDB" id="A0A8J4AW12"/>
<feature type="region of interest" description="Disordered" evidence="1">
    <location>
        <begin position="428"/>
        <end position="726"/>
    </location>
</feature>
<evidence type="ECO:0000313" key="3">
    <source>
        <dbReference type="Proteomes" id="UP000747399"/>
    </source>
</evidence>
<dbReference type="EMBL" id="BNCO01000006">
    <property type="protein sequence ID" value="GIL48784.1"/>
    <property type="molecule type" value="Genomic_DNA"/>
</dbReference>
<evidence type="ECO:0000313" key="2">
    <source>
        <dbReference type="EMBL" id="GIL48784.1"/>
    </source>
</evidence>
<reference evidence="2" key="1">
    <citation type="journal article" date="2021" name="Proc. Natl. Acad. Sci. U.S.A.">
        <title>Three genomes in the algal genus Volvox reveal the fate of a haploid sex-determining region after a transition to homothallism.</title>
        <authorList>
            <person name="Yamamoto K."/>
            <person name="Hamaji T."/>
            <person name="Kawai-Toyooka H."/>
            <person name="Matsuzaki R."/>
            <person name="Takahashi F."/>
            <person name="Nishimura Y."/>
            <person name="Kawachi M."/>
            <person name="Noguchi H."/>
            <person name="Minakuchi Y."/>
            <person name="Umen J.G."/>
            <person name="Toyoda A."/>
            <person name="Nozaki H."/>
        </authorList>
    </citation>
    <scope>NUCLEOTIDE SEQUENCE</scope>
    <source>
        <strain evidence="2">NIES-3780</strain>
    </source>
</reference>
<protein>
    <recommendedName>
        <fullName evidence="4">OCEL domain-containing protein</fullName>
    </recommendedName>
</protein>
<dbReference type="Proteomes" id="UP000747399">
    <property type="component" value="Unassembled WGS sequence"/>
</dbReference>